<feature type="compositionally biased region" description="Basic and acidic residues" evidence="8">
    <location>
        <begin position="556"/>
        <end position="570"/>
    </location>
</feature>
<evidence type="ECO:0000256" key="1">
    <source>
        <dbReference type="ARBA" id="ARBA00004141"/>
    </source>
</evidence>
<dbReference type="GO" id="GO:1902600">
    <property type="term" value="P:proton transmembrane transport"/>
    <property type="evidence" value="ECO:0007669"/>
    <property type="project" value="InterPro"/>
</dbReference>
<dbReference type="Proteomes" id="UP000030752">
    <property type="component" value="Unassembled WGS sequence"/>
</dbReference>
<feature type="domain" description="Cation/H+ exchanger transmembrane" evidence="10">
    <location>
        <begin position="34"/>
        <end position="455"/>
    </location>
</feature>
<dbReference type="GO" id="GO:0015297">
    <property type="term" value="F:antiporter activity"/>
    <property type="evidence" value="ECO:0007669"/>
    <property type="project" value="UniProtKB-KW"/>
</dbReference>
<dbReference type="HOGENOM" id="CLU_024407_2_0_1"/>
<dbReference type="RefSeq" id="XP_008718672.1">
    <property type="nucleotide sequence ID" value="XM_008720450.1"/>
</dbReference>
<dbReference type="GO" id="GO:0016020">
    <property type="term" value="C:membrane"/>
    <property type="evidence" value="ECO:0007669"/>
    <property type="project" value="UniProtKB-SubCell"/>
</dbReference>
<dbReference type="InterPro" id="IPR006153">
    <property type="entry name" value="Cation/H_exchanger_TM"/>
</dbReference>
<evidence type="ECO:0000259" key="10">
    <source>
        <dbReference type="Pfam" id="PF00999"/>
    </source>
</evidence>
<evidence type="ECO:0000256" key="5">
    <source>
        <dbReference type="ARBA" id="ARBA00022989"/>
    </source>
</evidence>
<feature type="region of interest" description="Disordered" evidence="8">
    <location>
        <begin position="479"/>
        <end position="654"/>
    </location>
</feature>
<feature type="transmembrane region" description="Helical" evidence="9">
    <location>
        <begin position="103"/>
        <end position="125"/>
    </location>
</feature>
<dbReference type="PANTHER" id="PTHR43562">
    <property type="entry name" value="NAPA-TYPE SODIUM/HYDROGEN ANTIPORTER"/>
    <property type="match status" value="1"/>
</dbReference>
<evidence type="ECO:0000256" key="8">
    <source>
        <dbReference type="SAM" id="MobiDB-lite"/>
    </source>
</evidence>
<feature type="transmembrane region" description="Helical" evidence="9">
    <location>
        <begin position="137"/>
        <end position="159"/>
    </location>
</feature>
<keyword evidence="12" id="KW-1185">Reference proteome</keyword>
<keyword evidence="7 9" id="KW-0472">Membrane</keyword>
<dbReference type="Gene3D" id="1.20.1530.20">
    <property type="match status" value="1"/>
</dbReference>
<keyword evidence="3" id="KW-0050">Antiport</keyword>
<keyword evidence="4 9" id="KW-0812">Transmembrane</keyword>
<evidence type="ECO:0000256" key="2">
    <source>
        <dbReference type="ARBA" id="ARBA00022448"/>
    </source>
</evidence>
<keyword evidence="2" id="KW-0813">Transport</keyword>
<organism evidence="11 12">
    <name type="scientific">Cyphellophora europaea (strain CBS 101466)</name>
    <name type="common">Phialophora europaea</name>
    <dbReference type="NCBI Taxonomy" id="1220924"/>
    <lineage>
        <taxon>Eukaryota</taxon>
        <taxon>Fungi</taxon>
        <taxon>Dikarya</taxon>
        <taxon>Ascomycota</taxon>
        <taxon>Pezizomycotina</taxon>
        <taxon>Eurotiomycetes</taxon>
        <taxon>Chaetothyriomycetidae</taxon>
        <taxon>Chaetothyriales</taxon>
        <taxon>Cyphellophoraceae</taxon>
        <taxon>Cyphellophora</taxon>
    </lineage>
</organism>
<proteinExistence type="predicted"/>
<name>W2RTZ8_CYPE1</name>
<keyword evidence="5 9" id="KW-1133">Transmembrane helix</keyword>
<accession>W2RTZ8</accession>
<feature type="transmembrane region" description="Helical" evidence="9">
    <location>
        <begin position="352"/>
        <end position="377"/>
    </location>
</feature>
<evidence type="ECO:0000313" key="11">
    <source>
        <dbReference type="EMBL" id="ETN39887.1"/>
    </source>
</evidence>
<sequence>MAADAESSGNGHYLEYHEPGPVELLILFSFFFFLALAEWLSDKIFKAGLIGQILVGMLYGVPIGNIMPVGWQETFVSLGYIGLILIIFEGGLTVHLGLLKANFFLSAGAAAIGILVPFGLCYALLYVGWGFGAVETFIVAAALSVTSLGTTFVVIASAAKGIDLPKTRIGTVLISAAVISDVSGLVMASVIHNLGSAGEGSNTSVGWLVGRPVLASIAMGVLSPLIAKYLASPIFRFYVEDNFARYKHVSNIILMVSILCGFLSVAGFSGASPLYGAFLAGTFLTSLPCIHPLAPFSVLNREHGETAPDKTPTFVHTFEKYFLDARQYILQPMFFASVGFAIPFRQLWTGEIIWKGILFAVIMLFGKLIVGMIVPFYELITVRPVPKLRALTTSGWKPITLLGVAMIARGEIGLLIIQIGLNQTPFLSEKAFLIATWATILSTIIGPVIVGLLLKRYGRAISADATWGVQKLDDLEGWTTDDEEEERGGRWASRRHSRSVSRVASERSRSRRQSRAQSRAQSLDLGRREGDESKEQMAETSVSAPRSPLPAHRSPSKKDGLRALEEDMAKVKSHASSSNEQVTPAVEEKLSAQQQWASRRVITYQEMPSRGRSPLPQVELRKGAGSEGEDEMKEEQQLETSAAARGARESGPRT</sequence>
<evidence type="ECO:0000256" key="9">
    <source>
        <dbReference type="SAM" id="Phobius"/>
    </source>
</evidence>
<evidence type="ECO:0000256" key="3">
    <source>
        <dbReference type="ARBA" id="ARBA00022449"/>
    </source>
</evidence>
<dbReference type="GeneID" id="19973452"/>
<evidence type="ECO:0000256" key="6">
    <source>
        <dbReference type="ARBA" id="ARBA00023065"/>
    </source>
</evidence>
<reference evidence="11 12" key="1">
    <citation type="submission" date="2013-03" db="EMBL/GenBank/DDBJ databases">
        <title>The Genome Sequence of Phialophora europaea CBS 101466.</title>
        <authorList>
            <consortium name="The Broad Institute Genomics Platform"/>
            <person name="Cuomo C."/>
            <person name="de Hoog S."/>
            <person name="Gorbushina A."/>
            <person name="Walker B."/>
            <person name="Young S.K."/>
            <person name="Zeng Q."/>
            <person name="Gargeya S."/>
            <person name="Fitzgerald M."/>
            <person name="Haas B."/>
            <person name="Abouelleil A."/>
            <person name="Allen A.W."/>
            <person name="Alvarado L."/>
            <person name="Arachchi H.M."/>
            <person name="Berlin A.M."/>
            <person name="Chapman S.B."/>
            <person name="Gainer-Dewar J."/>
            <person name="Goldberg J."/>
            <person name="Griggs A."/>
            <person name="Gujja S."/>
            <person name="Hansen M."/>
            <person name="Howarth C."/>
            <person name="Imamovic A."/>
            <person name="Ireland A."/>
            <person name="Larimer J."/>
            <person name="McCowan C."/>
            <person name="Murphy C."/>
            <person name="Pearson M."/>
            <person name="Poon T.W."/>
            <person name="Priest M."/>
            <person name="Roberts A."/>
            <person name="Saif S."/>
            <person name="Shea T."/>
            <person name="Sisk P."/>
            <person name="Sykes S."/>
            <person name="Wortman J."/>
            <person name="Nusbaum C."/>
            <person name="Birren B."/>
        </authorList>
    </citation>
    <scope>NUCLEOTIDE SEQUENCE [LARGE SCALE GENOMIC DNA]</scope>
    <source>
        <strain evidence="11 12">CBS 101466</strain>
    </source>
</reference>
<feature type="transmembrane region" description="Helical" evidence="9">
    <location>
        <begin position="252"/>
        <end position="268"/>
    </location>
</feature>
<evidence type="ECO:0000256" key="7">
    <source>
        <dbReference type="ARBA" id="ARBA00023136"/>
    </source>
</evidence>
<evidence type="ECO:0000256" key="4">
    <source>
        <dbReference type="ARBA" id="ARBA00022692"/>
    </source>
</evidence>
<dbReference type="AlphaFoldDB" id="W2RTZ8"/>
<feature type="transmembrane region" description="Helical" evidence="9">
    <location>
        <begin position="20"/>
        <end position="37"/>
    </location>
</feature>
<gene>
    <name evidence="11" type="ORF">HMPREF1541_06113</name>
</gene>
<evidence type="ECO:0000313" key="12">
    <source>
        <dbReference type="Proteomes" id="UP000030752"/>
    </source>
</evidence>
<feature type="transmembrane region" description="Helical" evidence="9">
    <location>
        <begin position="431"/>
        <end position="454"/>
    </location>
</feature>
<dbReference type="Pfam" id="PF00999">
    <property type="entry name" value="Na_H_Exchanger"/>
    <property type="match status" value="1"/>
</dbReference>
<feature type="transmembrane region" description="Helical" evidence="9">
    <location>
        <begin position="212"/>
        <end position="231"/>
    </location>
</feature>
<dbReference type="STRING" id="1220924.W2RTZ8"/>
<comment type="subcellular location">
    <subcellularLocation>
        <location evidence="1">Membrane</location>
        <topology evidence="1">Multi-pass membrane protein</topology>
    </subcellularLocation>
</comment>
<dbReference type="eggNOG" id="ENOG502QU6S">
    <property type="taxonomic scope" value="Eukaryota"/>
</dbReference>
<feature type="transmembrane region" description="Helical" evidence="9">
    <location>
        <begin position="171"/>
        <end position="192"/>
    </location>
</feature>
<dbReference type="EMBL" id="KB822721">
    <property type="protein sequence ID" value="ETN39887.1"/>
    <property type="molecule type" value="Genomic_DNA"/>
</dbReference>
<dbReference type="OrthoDB" id="1288932at2759"/>
<feature type="transmembrane region" description="Helical" evidence="9">
    <location>
        <begin position="274"/>
        <end position="294"/>
    </location>
</feature>
<feature type="compositionally biased region" description="Basic and acidic residues" evidence="8">
    <location>
        <begin position="525"/>
        <end position="537"/>
    </location>
</feature>
<feature type="transmembrane region" description="Helical" evidence="9">
    <location>
        <begin position="77"/>
        <end position="96"/>
    </location>
</feature>
<feature type="transmembrane region" description="Helical" evidence="9">
    <location>
        <begin position="49"/>
        <end position="71"/>
    </location>
</feature>
<dbReference type="VEuPathDB" id="FungiDB:HMPREF1541_06113"/>
<dbReference type="PANTHER" id="PTHR43562:SF2">
    <property type="entry name" value="SODIUM-HYDROGEN ANTIPORTER"/>
    <property type="match status" value="1"/>
</dbReference>
<feature type="transmembrane region" description="Helical" evidence="9">
    <location>
        <begin position="398"/>
        <end position="419"/>
    </location>
</feature>
<feature type="transmembrane region" description="Helical" evidence="9">
    <location>
        <begin position="328"/>
        <end position="346"/>
    </location>
</feature>
<keyword evidence="6" id="KW-0406">Ion transport</keyword>
<dbReference type="InParanoid" id="W2RTZ8"/>
<protein>
    <recommendedName>
        <fullName evidence="10">Cation/H+ exchanger transmembrane domain-containing protein</fullName>
    </recommendedName>
</protein>
<dbReference type="InterPro" id="IPR038770">
    <property type="entry name" value="Na+/solute_symporter_sf"/>
</dbReference>